<dbReference type="eggNOG" id="ENOG50326WK">
    <property type="taxonomic scope" value="Bacteria"/>
</dbReference>
<protein>
    <submittedName>
        <fullName evidence="3">Uncharacterized protein</fullName>
    </submittedName>
</protein>
<feature type="region of interest" description="Disordered" evidence="1">
    <location>
        <begin position="1"/>
        <end position="61"/>
    </location>
</feature>
<evidence type="ECO:0000313" key="3">
    <source>
        <dbReference type="EMBL" id="EGG47649.1"/>
    </source>
</evidence>
<dbReference type="AlphaFoldDB" id="F3NFU7"/>
<keyword evidence="4" id="KW-1185">Reference proteome</keyword>
<evidence type="ECO:0000256" key="1">
    <source>
        <dbReference type="SAM" id="MobiDB-lite"/>
    </source>
</evidence>
<keyword evidence="2" id="KW-0472">Membrane</keyword>
<feature type="compositionally biased region" description="Basic and acidic residues" evidence="1">
    <location>
        <begin position="37"/>
        <end position="46"/>
    </location>
</feature>
<dbReference type="RefSeq" id="WP_006139666.1">
    <property type="nucleotide sequence ID" value="NZ_AEYX01000030.1"/>
</dbReference>
<comment type="caution">
    <text evidence="3">The sequence shown here is derived from an EMBL/GenBank/DDBJ whole genome shotgun (WGS) entry which is preliminary data.</text>
</comment>
<name>F3NFU7_9ACTN</name>
<proteinExistence type="predicted"/>
<feature type="transmembrane region" description="Helical" evidence="2">
    <location>
        <begin position="92"/>
        <end position="112"/>
    </location>
</feature>
<accession>F3NFU7</accession>
<dbReference type="Proteomes" id="UP000003022">
    <property type="component" value="Unassembled WGS sequence"/>
</dbReference>
<organism evidence="3 4">
    <name type="scientific">Streptomyces griseoaurantiacus M045</name>
    <dbReference type="NCBI Taxonomy" id="996637"/>
    <lineage>
        <taxon>Bacteria</taxon>
        <taxon>Bacillati</taxon>
        <taxon>Actinomycetota</taxon>
        <taxon>Actinomycetes</taxon>
        <taxon>Kitasatosporales</taxon>
        <taxon>Streptomycetaceae</taxon>
        <taxon>Streptomyces</taxon>
        <taxon>Streptomyces aurantiacus group</taxon>
    </lineage>
</organism>
<dbReference type="EMBL" id="AEYX01000030">
    <property type="protein sequence ID" value="EGG47649.1"/>
    <property type="molecule type" value="Genomic_DNA"/>
</dbReference>
<gene>
    <name evidence="3" type="ORF">SGM_2011</name>
</gene>
<evidence type="ECO:0000313" key="4">
    <source>
        <dbReference type="Proteomes" id="UP000003022"/>
    </source>
</evidence>
<evidence type="ECO:0000256" key="2">
    <source>
        <dbReference type="SAM" id="Phobius"/>
    </source>
</evidence>
<keyword evidence="2" id="KW-0812">Transmembrane</keyword>
<sequence length="137" mass="13980">MSGRISSEAGVHDAPHESAHPAPHPAPSDAPGTDAPEDAHEDAYVHEDEDAYEDGPSDARRARWTATGAGALLTTAGLAAAVLRALDSVPPLVPLAYACGASGCALAAVLGSRGRTRRALWLMIAGTALMAVGDQFD</sequence>
<dbReference type="STRING" id="996637.SGM_2011"/>
<keyword evidence="2" id="KW-1133">Transmembrane helix</keyword>
<feature type="compositionally biased region" description="Acidic residues" evidence="1">
    <location>
        <begin position="47"/>
        <end position="56"/>
    </location>
</feature>
<feature type="transmembrane region" description="Helical" evidence="2">
    <location>
        <begin position="119"/>
        <end position="136"/>
    </location>
</feature>
<feature type="transmembrane region" description="Helical" evidence="2">
    <location>
        <begin position="64"/>
        <end position="86"/>
    </location>
</feature>
<feature type="compositionally biased region" description="Basic and acidic residues" evidence="1">
    <location>
        <begin position="10"/>
        <end position="19"/>
    </location>
</feature>
<reference evidence="3 4" key="1">
    <citation type="journal article" date="2011" name="J. Bacteriol.">
        <title>Draft genome sequence of the marine bacterium Streptomyces griseoaurantiacus M045, which produces novel manumycin-type antibiotics with a pABA core component.</title>
        <authorList>
            <person name="Li F."/>
            <person name="Jiang P."/>
            <person name="Zheng H."/>
            <person name="Wang S."/>
            <person name="Zhao G."/>
            <person name="Qin S."/>
            <person name="Liu Z."/>
        </authorList>
    </citation>
    <scope>NUCLEOTIDE SEQUENCE [LARGE SCALE GENOMIC DNA]</scope>
    <source>
        <strain evidence="3 4">M045</strain>
    </source>
</reference>